<evidence type="ECO:0000313" key="2">
    <source>
        <dbReference type="Proteomes" id="UP001066276"/>
    </source>
</evidence>
<reference evidence="1" key="1">
    <citation type="journal article" date="2022" name="bioRxiv">
        <title>Sequencing and chromosome-scale assembly of the giantPleurodeles waltlgenome.</title>
        <authorList>
            <person name="Brown T."/>
            <person name="Elewa A."/>
            <person name="Iarovenko S."/>
            <person name="Subramanian E."/>
            <person name="Araus A.J."/>
            <person name="Petzold A."/>
            <person name="Susuki M."/>
            <person name="Suzuki K.-i.T."/>
            <person name="Hayashi T."/>
            <person name="Toyoda A."/>
            <person name="Oliveira C."/>
            <person name="Osipova E."/>
            <person name="Leigh N.D."/>
            <person name="Simon A."/>
            <person name="Yun M.H."/>
        </authorList>
    </citation>
    <scope>NUCLEOTIDE SEQUENCE</scope>
    <source>
        <strain evidence="1">20211129_DDA</strain>
        <tissue evidence="1">Liver</tissue>
    </source>
</reference>
<dbReference type="Proteomes" id="UP001066276">
    <property type="component" value="Chromosome 2_2"/>
</dbReference>
<protein>
    <submittedName>
        <fullName evidence="1">Uncharacterized protein</fullName>
    </submittedName>
</protein>
<name>A0AAV7UZF7_PLEWA</name>
<gene>
    <name evidence="1" type="ORF">NDU88_003612</name>
</gene>
<organism evidence="1 2">
    <name type="scientific">Pleurodeles waltl</name>
    <name type="common">Iberian ribbed newt</name>
    <dbReference type="NCBI Taxonomy" id="8319"/>
    <lineage>
        <taxon>Eukaryota</taxon>
        <taxon>Metazoa</taxon>
        <taxon>Chordata</taxon>
        <taxon>Craniata</taxon>
        <taxon>Vertebrata</taxon>
        <taxon>Euteleostomi</taxon>
        <taxon>Amphibia</taxon>
        <taxon>Batrachia</taxon>
        <taxon>Caudata</taxon>
        <taxon>Salamandroidea</taxon>
        <taxon>Salamandridae</taxon>
        <taxon>Pleurodelinae</taxon>
        <taxon>Pleurodeles</taxon>
    </lineage>
</organism>
<keyword evidence="2" id="KW-1185">Reference proteome</keyword>
<dbReference type="AlphaFoldDB" id="A0AAV7UZF7"/>
<comment type="caution">
    <text evidence="1">The sequence shown here is derived from an EMBL/GenBank/DDBJ whole genome shotgun (WGS) entry which is preliminary data.</text>
</comment>
<proteinExistence type="predicted"/>
<dbReference type="EMBL" id="JANPWB010000004">
    <property type="protein sequence ID" value="KAJ1194323.1"/>
    <property type="molecule type" value="Genomic_DNA"/>
</dbReference>
<evidence type="ECO:0000313" key="1">
    <source>
        <dbReference type="EMBL" id="KAJ1194323.1"/>
    </source>
</evidence>
<accession>A0AAV7UZF7</accession>
<sequence>MTDYFPAQYLEPSCFIRIFISRLRERGSHQETDLPPREHRGTALCPHHYFLFLAESLHGAPVKRLPLPCPCNEKERRVTLDIREKKAVAN</sequence>